<keyword evidence="1" id="KW-0812">Transmembrane</keyword>
<feature type="transmembrane region" description="Helical" evidence="1">
    <location>
        <begin position="250"/>
        <end position="273"/>
    </location>
</feature>
<evidence type="ECO:0000313" key="3">
    <source>
        <dbReference type="Proteomes" id="UP000095228"/>
    </source>
</evidence>
<feature type="transmembrane region" description="Helical" evidence="1">
    <location>
        <begin position="12"/>
        <end position="32"/>
    </location>
</feature>
<accession>A0A1D8AUN8</accession>
<reference evidence="2 3" key="1">
    <citation type="submission" date="2016-06" db="EMBL/GenBank/DDBJ databases">
        <title>Three novel species with peptidoglycan cell walls form the new genus Lacunisphaera gen. nov. in the family Opitutaceae of the verrucomicrobial subdivision 4.</title>
        <authorList>
            <person name="Rast P."/>
            <person name="Gloeckner I."/>
            <person name="Jogler M."/>
            <person name="Boedeker C."/>
            <person name="Jeske O."/>
            <person name="Wiegand S."/>
            <person name="Reinhardt R."/>
            <person name="Schumann P."/>
            <person name="Rohde M."/>
            <person name="Spring S."/>
            <person name="Gloeckner F.O."/>
            <person name="Jogler C."/>
        </authorList>
    </citation>
    <scope>NUCLEOTIDE SEQUENCE [LARGE SCALE GENOMIC DNA]</scope>
    <source>
        <strain evidence="2 3">IG16b</strain>
    </source>
</reference>
<gene>
    <name evidence="2" type="ORF">Verru16b_01661</name>
</gene>
<feature type="transmembrane region" description="Helical" evidence="1">
    <location>
        <begin position="44"/>
        <end position="67"/>
    </location>
</feature>
<feature type="transmembrane region" description="Helical" evidence="1">
    <location>
        <begin position="333"/>
        <end position="354"/>
    </location>
</feature>
<evidence type="ECO:0000256" key="1">
    <source>
        <dbReference type="SAM" id="Phobius"/>
    </source>
</evidence>
<dbReference type="AlphaFoldDB" id="A0A1D8AUN8"/>
<evidence type="ECO:0000313" key="2">
    <source>
        <dbReference type="EMBL" id="AOS44598.1"/>
    </source>
</evidence>
<dbReference type="RefSeq" id="WP_069961832.1">
    <property type="nucleotide sequence ID" value="NZ_CP016094.1"/>
</dbReference>
<feature type="transmembrane region" description="Helical" evidence="1">
    <location>
        <begin position="112"/>
        <end position="131"/>
    </location>
</feature>
<feature type="transmembrane region" description="Helical" evidence="1">
    <location>
        <begin position="215"/>
        <end position="238"/>
    </location>
</feature>
<protein>
    <submittedName>
        <fullName evidence="2">Uncharacterized protein</fullName>
    </submittedName>
</protein>
<organism evidence="2 3">
    <name type="scientific">Lacunisphaera limnophila</name>
    <dbReference type="NCBI Taxonomy" id="1838286"/>
    <lineage>
        <taxon>Bacteria</taxon>
        <taxon>Pseudomonadati</taxon>
        <taxon>Verrucomicrobiota</taxon>
        <taxon>Opitutia</taxon>
        <taxon>Opitutales</taxon>
        <taxon>Opitutaceae</taxon>
        <taxon>Lacunisphaera</taxon>
    </lineage>
</organism>
<keyword evidence="1" id="KW-0472">Membrane</keyword>
<keyword evidence="3" id="KW-1185">Reference proteome</keyword>
<feature type="transmembrane region" description="Helical" evidence="1">
    <location>
        <begin position="299"/>
        <end position="321"/>
    </location>
</feature>
<dbReference type="KEGG" id="obg:Verru16b_01661"/>
<proteinExistence type="predicted"/>
<dbReference type="Proteomes" id="UP000095228">
    <property type="component" value="Chromosome"/>
</dbReference>
<feature type="transmembrane region" description="Helical" evidence="1">
    <location>
        <begin position="164"/>
        <end position="195"/>
    </location>
</feature>
<dbReference type="EMBL" id="CP016094">
    <property type="protein sequence ID" value="AOS44598.1"/>
    <property type="molecule type" value="Genomic_DNA"/>
</dbReference>
<feature type="transmembrane region" description="Helical" evidence="1">
    <location>
        <begin position="374"/>
        <end position="406"/>
    </location>
</feature>
<name>A0A1D8AUN8_9BACT</name>
<dbReference type="OrthoDB" id="190548at2"/>
<dbReference type="STRING" id="1838286.Verru16b_01661"/>
<sequence length="433" mass="44611">MPGPAPSSRLRLVPILLAQGIGFACGVASIGVNSHLLPPATLGLYGLFLSVVPIGTWVVHAGLAKFVGRHWAASPRRPQLAREVTAAWARRLPWLAVLTAAASWFMPGGSVGETLVMAGALFAAASLLSLGQMAQAALQAMQAHWRDCAVTVAGSLTRSFGPPLLYAALGGSLALLWTGFTLHALVLAAAGVWMLRPEWQRPGPVPAGPPGLTAVYEGPLFIILAAAGWTTGAVNRWLIASFYGETEAGYFTLMGGAAGVVTSMLGTVIMQYAQPGLYARGDRAAGEGAPLARQADRLALGYALAAATALAGLHGAAPWLVGSLINPAYAPALFWIVPGGAFTIAIFTAVIYHATLLAGLRESACARVDLTTSFVLVGGCVLGAVLGRGVLAGWMTFAPVVTWLLTRTLARQALFRPAPAPAPAPDRSGTSGG</sequence>
<keyword evidence="1" id="KW-1133">Transmembrane helix</keyword>